<comment type="caution">
    <text evidence="9">The sequence shown here is derived from an EMBL/GenBank/DDBJ whole genome shotgun (WGS) entry which is preliminary data.</text>
</comment>
<evidence type="ECO:0000256" key="5">
    <source>
        <dbReference type="PIRSR" id="PIRSR615500-1"/>
    </source>
</evidence>
<dbReference type="InterPro" id="IPR000209">
    <property type="entry name" value="Peptidase_S8/S53_dom"/>
</dbReference>
<proteinExistence type="inferred from homology"/>
<dbReference type="Gene3D" id="2.60.120.380">
    <property type="match status" value="1"/>
</dbReference>
<evidence type="ECO:0000313" key="9">
    <source>
        <dbReference type="EMBL" id="TCT12850.1"/>
    </source>
</evidence>
<reference evidence="9 10" key="1">
    <citation type="submission" date="2019-03" db="EMBL/GenBank/DDBJ databases">
        <title>Genomic Encyclopedia of Type Strains, Phase IV (KMG-IV): sequencing the most valuable type-strain genomes for metagenomic binning, comparative biology and taxonomic classification.</title>
        <authorList>
            <person name="Goeker M."/>
        </authorList>
    </citation>
    <scope>NUCLEOTIDE SEQUENCE [LARGE SCALE GENOMIC DNA]</scope>
    <source>
        <strain evidence="9 10">DSM 24629</strain>
    </source>
</reference>
<name>A0A4R3MGS9_9FIRM</name>
<dbReference type="InterPro" id="IPR023827">
    <property type="entry name" value="Peptidase_S8_Asp-AS"/>
</dbReference>
<dbReference type="PANTHER" id="PTHR43399">
    <property type="entry name" value="SUBTILISIN-RELATED"/>
    <property type="match status" value="1"/>
</dbReference>
<evidence type="ECO:0000256" key="1">
    <source>
        <dbReference type="ARBA" id="ARBA00011073"/>
    </source>
</evidence>
<accession>A0A4R3MGS9</accession>
<dbReference type="PROSITE" id="PS00137">
    <property type="entry name" value="SUBTILASE_HIS"/>
    <property type="match status" value="1"/>
</dbReference>
<dbReference type="GO" id="GO:0006508">
    <property type="term" value="P:proteolysis"/>
    <property type="evidence" value="ECO:0007669"/>
    <property type="project" value="UniProtKB-KW"/>
</dbReference>
<keyword evidence="3 6" id="KW-0378">Hydrolase</keyword>
<protein>
    <submittedName>
        <fullName evidence="9">Subtilase family protein</fullName>
    </submittedName>
</protein>
<dbReference type="Gene3D" id="2.60.120.260">
    <property type="entry name" value="Galactose-binding domain-like"/>
    <property type="match status" value="4"/>
</dbReference>
<dbReference type="Gene3D" id="3.40.50.200">
    <property type="entry name" value="Peptidase S8/S53 domain"/>
    <property type="match status" value="2"/>
</dbReference>
<dbReference type="Gene3D" id="2.60.40.10">
    <property type="entry name" value="Immunoglobulins"/>
    <property type="match status" value="4"/>
</dbReference>
<evidence type="ECO:0000313" key="10">
    <source>
        <dbReference type="Proteomes" id="UP000294902"/>
    </source>
</evidence>
<dbReference type="SUPFAM" id="SSF49265">
    <property type="entry name" value="Fibronectin type III"/>
    <property type="match status" value="2"/>
</dbReference>
<dbReference type="PROSITE" id="PS50853">
    <property type="entry name" value="FN3"/>
    <property type="match status" value="3"/>
</dbReference>
<dbReference type="Pfam" id="PF04151">
    <property type="entry name" value="PPC"/>
    <property type="match status" value="1"/>
</dbReference>
<feature type="active site" description="Charge relay system" evidence="5 6">
    <location>
        <position position="260"/>
    </location>
</feature>
<dbReference type="EMBL" id="SMAL01000011">
    <property type="protein sequence ID" value="TCT12850.1"/>
    <property type="molecule type" value="Genomic_DNA"/>
</dbReference>
<dbReference type="InterPro" id="IPR003961">
    <property type="entry name" value="FN3_dom"/>
</dbReference>
<dbReference type="RefSeq" id="WP_132253649.1">
    <property type="nucleotide sequence ID" value="NZ_SMAL01000011.1"/>
</dbReference>
<dbReference type="Pfam" id="PF00082">
    <property type="entry name" value="Peptidase_S8"/>
    <property type="match status" value="2"/>
</dbReference>
<organism evidence="9 10">
    <name type="scientific">Natranaerovirga pectinivora</name>
    <dbReference type="NCBI Taxonomy" id="682400"/>
    <lineage>
        <taxon>Bacteria</taxon>
        <taxon>Bacillati</taxon>
        <taxon>Bacillota</taxon>
        <taxon>Clostridia</taxon>
        <taxon>Lachnospirales</taxon>
        <taxon>Natranaerovirgaceae</taxon>
        <taxon>Natranaerovirga</taxon>
    </lineage>
</organism>
<gene>
    <name evidence="9" type="ORF">EDC18_11121</name>
</gene>
<feature type="active site" description="Charge relay system" evidence="5 6">
    <location>
        <position position="317"/>
    </location>
</feature>
<evidence type="ECO:0000256" key="4">
    <source>
        <dbReference type="ARBA" id="ARBA00022825"/>
    </source>
</evidence>
<dbReference type="PROSITE" id="PS00136">
    <property type="entry name" value="SUBTILASE_ASP"/>
    <property type="match status" value="1"/>
</dbReference>
<feature type="domain" description="Fibronectin type-III" evidence="8">
    <location>
        <begin position="1446"/>
        <end position="1538"/>
    </location>
</feature>
<dbReference type="PRINTS" id="PR00723">
    <property type="entry name" value="SUBTILISIN"/>
</dbReference>
<dbReference type="OrthoDB" id="9762689at2"/>
<dbReference type="GO" id="GO:0004252">
    <property type="term" value="F:serine-type endopeptidase activity"/>
    <property type="evidence" value="ECO:0007669"/>
    <property type="project" value="UniProtKB-UniRule"/>
</dbReference>
<keyword evidence="4 6" id="KW-0720">Serine protease</keyword>
<evidence type="ECO:0000256" key="7">
    <source>
        <dbReference type="RuleBase" id="RU003355"/>
    </source>
</evidence>
<dbReference type="InterPro" id="IPR023828">
    <property type="entry name" value="Peptidase_S8_Ser-AS"/>
</dbReference>
<dbReference type="InterPro" id="IPR054399">
    <property type="entry name" value="Fervidolysin-like_N_prodom"/>
</dbReference>
<dbReference type="SUPFAM" id="SSF89260">
    <property type="entry name" value="Collagen-binding domain"/>
    <property type="match status" value="1"/>
</dbReference>
<feature type="domain" description="Fibronectin type-III" evidence="8">
    <location>
        <begin position="1671"/>
        <end position="1763"/>
    </location>
</feature>
<dbReference type="InterPro" id="IPR022398">
    <property type="entry name" value="Peptidase_S8_His-AS"/>
</dbReference>
<dbReference type="InterPro" id="IPR036116">
    <property type="entry name" value="FN3_sf"/>
</dbReference>
<dbReference type="Pfam" id="PF22148">
    <property type="entry name" value="Fervidolysin_NPro-like"/>
    <property type="match status" value="1"/>
</dbReference>
<dbReference type="SUPFAM" id="SSF52743">
    <property type="entry name" value="Subtilisin-like"/>
    <property type="match status" value="1"/>
</dbReference>
<dbReference type="InterPro" id="IPR036852">
    <property type="entry name" value="Peptidase_S8/S53_dom_sf"/>
</dbReference>
<dbReference type="PROSITE" id="PS00138">
    <property type="entry name" value="SUBTILASE_SER"/>
    <property type="match status" value="1"/>
</dbReference>
<dbReference type="InterPro" id="IPR015500">
    <property type="entry name" value="Peptidase_S8_subtilisin-rel"/>
</dbReference>
<comment type="similarity">
    <text evidence="1 6 7">Belongs to the peptidase S8 family.</text>
</comment>
<dbReference type="CDD" id="cd07473">
    <property type="entry name" value="Peptidases_S8_Subtilisin_like"/>
    <property type="match status" value="1"/>
</dbReference>
<dbReference type="CDD" id="cd00063">
    <property type="entry name" value="FN3"/>
    <property type="match status" value="2"/>
</dbReference>
<dbReference type="Proteomes" id="UP000294902">
    <property type="component" value="Unassembled WGS sequence"/>
</dbReference>
<dbReference type="SMART" id="SM00060">
    <property type="entry name" value="FN3"/>
    <property type="match status" value="4"/>
</dbReference>
<dbReference type="PANTHER" id="PTHR43399:SF4">
    <property type="entry name" value="CELL WALL-ASSOCIATED PROTEASE"/>
    <property type="match status" value="1"/>
</dbReference>
<evidence type="ECO:0000256" key="6">
    <source>
        <dbReference type="PROSITE-ProRule" id="PRU01240"/>
    </source>
</evidence>
<feature type="active site" description="Charge relay system" evidence="5 6">
    <location>
        <position position="692"/>
    </location>
</feature>
<dbReference type="InterPro" id="IPR034204">
    <property type="entry name" value="PfSUB1-like_cat_dom"/>
</dbReference>
<keyword evidence="10" id="KW-1185">Reference proteome</keyword>
<evidence type="ECO:0000259" key="8">
    <source>
        <dbReference type="PROSITE" id="PS50853"/>
    </source>
</evidence>
<keyword evidence="2 6" id="KW-0645">Protease</keyword>
<evidence type="ECO:0000256" key="3">
    <source>
        <dbReference type="ARBA" id="ARBA00022801"/>
    </source>
</evidence>
<dbReference type="InterPro" id="IPR051048">
    <property type="entry name" value="Peptidase_S8/S53_subtilisin"/>
</dbReference>
<feature type="domain" description="Fibronectin type-III" evidence="8">
    <location>
        <begin position="1216"/>
        <end position="1311"/>
    </location>
</feature>
<dbReference type="InterPro" id="IPR013783">
    <property type="entry name" value="Ig-like_fold"/>
</dbReference>
<evidence type="ECO:0000256" key="2">
    <source>
        <dbReference type="ARBA" id="ARBA00022670"/>
    </source>
</evidence>
<dbReference type="InterPro" id="IPR007280">
    <property type="entry name" value="Peptidase_C_arc/bac"/>
</dbReference>
<sequence>MKHRIFKVISLVLIVMLMITQGIFARSQNNITNYKLNDTTQSNIGEKIFYIDKGGEVEYFFTNQSQEDLFHNQREASKINSVNNTHNIRKGDLKKQVDVHKRNDLVQPSNTKEITQDHSQKMWKSKTNHNKNYIPGELIVKVKENVKALEKQNIFAQNSLKVKQNLNSIKADLVTVPSHVNIDQIISRLKLDERVEYVEPNYLYQPLNITTDPLSGDLWGLENQGQLIYGIPGVPGIDIDILEAWEITQGAEEVVVAVIDTGVDVNHPDLKDRIWINPNEIHNGMDSDGNGYVDDLYGWDFYNNNNTVFNPEDGDEHGTHVAGTIAATLNNIGIVGVAPNVKVMPLKFLGPYGGSASDAILAIEYASNMGVKISNNSWGGGGYSQALKEAIENSGMLFIAAAGNNGWNNDLYRTYPASYESPNIISVAAVDNRGHLAHFSNYGENTVDVAAPGVGILSTVPKGPEMGAAIQSDTGAYKTLFQGFGLEIISSNTQRVQLMESVMQFFDIDTQSSILLVQDDESNLGDRRNVLSYYEDPLKALKFENLDVYTVPAHTDGPSIDILNEYDVVVWFTGEGSGDQYIKTITEYDQQVLIQYLNNGGNLYLSGRDAGWNIEYTDFYLNYLNTHFVSEANYLEFVNGMSGTVFENHTYHLLPSIWMDYLAPANSDGQVALFYPGDNNYDYSYDYYDGTSMAAPHVAGIAALLLSDGTEDILQMKAKILASSMPLPHLSGKVFTGGLVNAAAALKMGDFSLEDDIPGIPLEGINIGTLHYLEDLDDVYHIDLKVGETINLYLTADNGTDFDLHLYAPWAKTVKSTEGLLASSENAGSEEFIQFTAEKTGRYFVNVYAYSGMGSYTLTYDMGEEIVIDDRNSALQYVGDWKEINSDFHENGTAKVLNSSGSVFLNFTGSKISWTGFKNSNQGIARVFINEVFAGDINLYSAVPKYKQVLFEKDLPYYGNHNIEIRWSGQWDRSARKSATSINIDTFMISTESTAPQPPVIFQASSTIEEIRLEYMGNESGDVAYYKVYRSTDDIKYELVAYIDSYSMPDHNWYRDSVTEDRDYFYKMTAVNNSEVESVYSNTVVARPIIPNSVYVLQDTSRHIEYTGNWTLETGESFNNGTRHVTLEEGAKVKIPFTGYKSELSIHTGPDMGVLKLTWPHGTSNEYDLYSQYGEGTWGFGTTWGSRANGEYWILECVSGKINFDYSQVYDITFDAPQIPSGLTGAKEGNSVKLIWSDNQEVDILGYKVWRRTSQENQYTLLNLVEDSNFTDDSIEEGKHYYYALTAINHAGLQSDFTGVIEIIGGVTGPILGEGYYEEDADGITYSGNWLKHNQSTHSAGSMMYSTETGAYVEFSFEGTGIQWIGNNRNNAGIAKVTINNEKAEYVDLYSPTNQFQQMVYEKQGLEFGVHTIRIEVTGNKNVGSSNTLVSIDAFDIYNIITTPGAPKNLTAIKNGITSVDLSWLPGSDEVVEWYNVYRSSTTGYGYDKIAKVTNMIFTDVNIDPLKDYYYVVTAVDYAGNESDMSNEVKVLGHIQEQIRIEETAEEIIYSGNWLNHNQSTHSGGRMKYSTETGAYVELSFEGTGIQWISNIRNNAGIAKVTINNEKVEYVDLYSPTTQFQQMVYEKQGLEYGVHTIRIEVTGTKNVGSSNTLVSIDAFDINNIVTTSPIAPKNLTAIKNGITSIDLSWLLGSDEDVAWYNVYRSTTAGYGYEKIAKVTNLKYTDVNINPLKDYYYVVTAVDYFGNKSDMSNEVEVLGHIQEQIRIEETAEVIIYSGNWLNHNQSTHSGGSMKYSTEKGAYVEFSFEGTGIQWISNIRNNAGIAKVTINNEKAEYVDLYGPTNQFQQMVYENQGLKYGVHTIRIEVAGTKNVGSSNTLVSIDAFEVTQLIERN</sequence>
<dbReference type="PROSITE" id="PS51892">
    <property type="entry name" value="SUBTILASE"/>
    <property type="match status" value="1"/>
</dbReference>